<dbReference type="Proteomes" id="UP001175271">
    <property type="component" value="Unassembled WGS sequence"/>
</dbReference>
<protein>
    <submittedName>
        <fullName evidence="1">Uncharacterized protein</fullName>
    </submittedName>
</protein>
<organism evidence="1 2">
    <name type="scientific">Steinernema hermaphroditum</name>
    <dbReference type="NCBI Taxonomy" id="289476"/>
    <lineage>
        <taxon>Eukaryota</taxon>
        <taxon>Metazoa</taxon>
        <taxon>Ecdysozoa</taxon>
        <taxon>Nematoda</taxon>
        <taxon>Chromadorea</taxon>
        <taxon>Rhabditida</taxon>
        <taxon>Tylenchina</taxon>
        <taxon>Panagrolaimomorpha</taxon>
        <taxon>Strongyloidoidea</taxon>
        <taxon>Steinernematidae</taxon>
        <taxon>Steinernema</taxon>
    </lineage>
</organism>
<comment type="caution">
    <text evidence="1">The sequence shown here is derived from an EMBL/GenBank/DDBJ whole genome shotgun (WGS) entry which is preliminary data.</text>
</comment>
<keyword evidence="2" id="KW-1185">Reference proteome</keyword>
<evidence type="ECO:0000313" key="2">
    <source>
        <dbReference type="Proteomes" id="UP001175271"/>
    </source>
</evidence>
<dbReference type="EMBL" id="JAUCMV010000002">
    <property type="protein sequence ID" value="KAK0417161.1"/>
    <property type="molecule type" value="Genomic_DNA"/>
</dbReference>
<evidence type="ECO:0000313" key="1">
    <source>
        <dbReference type="EMBL" id="KAK0417161.1"/>
    </source>
</evidence>
<sequence>MIDGPDIQKIPIGQATSIFVQVYRKATQSCETDTKRPKYVHNNMAASVSAELNELDRGYVDDLHAQVNAKLPRKVNSRRAFAYHNLKSFDVIRNPYESLPLDLQETLSPRPSNTGNPNNGWIRFLDAAVHCDEAQVRCDKKKPLPDTTGLL</sequence>
<dbReference type="AlphaFoldDB" id="A0AA39I555"/>
<accession>A0AA39I555</accession>
<reference evidence="1" key="1">
    <citation type="submission" date="2023-06" db="EMBL/GenBank/DDBJ databases">
        <title>Genomic analysis of the entomopathogenic nematode Steinernema hermaphroditum.</title>
        <authorList>
            <person name="Schwarz E.M."/>
            <person name="Heppert J.K."/>
            <person name="Baniya A."/>
            <person name="Schwartz H.T."/>
            <person name="Tan C.-H."/>
            <person name="Antoshechkin I."/>
            <person name="Sternberg P.W."/>
            <person name="Goodrich-Blair H."/>
            <person name="Dillman A.R."/>
        </authorList>
    </citation>
    <scope>NUCLEOTIDE SEQUENCE</scope>
    <source>
        <strain evidence="1">PS9179</strain>
        <tissue evidence="1">Whole animal</tissue>
    </source>
</reference>
<name>A0AA39I555_9BILA</name>
<proteinExistence type="predicted"/>
<gene>
    <name evidence="1" type="ORF">QR680_012860</name>
</gene>